<keyword evidence="1" id="KW-0472">Membrane</keyword>
<feature type="transmembrane region" description="Helical" evidence="1">
    <location>
        <begin position="21"/>
        <end position="41"/>
    </location>
</feature>
<feature type="transmembrane region" description="Helical" evidence="1">
    <location>
        <begin position="53"/>
        <end position="71"/>
    </location>
</feature>
<organism evidence="2">
    <name type="scientific">Faucicola osloensis</name>
    <name type="common">Moraxella osloensis</name>
    <dbReference type="NCBI Taxonomy" id="34062"/>
    <lineage>
        <taxon>Bacteria</taxon>
        <taxon>Pseudomonadati</taxon>
        <taxon>Pseudomonadota</taxon>
        <taxon>Gammaproteobacteria</taxon>
        <taxon>Moraxellales</taxon>
        <taxon>Moraxellaceae</taxon>
        <taxon>Faucicola</taxon>
    </lineage>
</organism>
<evidence type="ECO:0000256" key="1">
    <source>
        <dbReference type="SAM" id="Phobius"/>
    </source>
</evidence>
<evidence type="ECO:0000313" key="2">
    <source>
        <dbReference type="EMBL" id="OBX65811.1"/>
    </source>
</evidence>
<dbReference type="EMBL" id="LZMT01000004">
    <property type="protein sequence ID" value="OBX65811.1"/>
    <property type="molecule type" value="Genomic_DNA"/>
</dbReference>
<accession>A0AA91FNL9</accession>
<reference evidence="2" key="1">
    <citation type="submission" date="2016-06" db="EMBL/GenBank/DDBJ databases">
        <title>Draft genome of Moraxella osloensis CCUG 67237.</title>
        <authorList>
            <person name="Salva-Serra F."/>
            <person name="Engstrom-Jakobsson H."/>
            <person name="Thorell K."/>
            <person name="Gonzales-Siles L."/>
            <person name="Karlsson R."/>
            <person name="Boulund F."/>
            <person name="Engstrand L."/>
            <person name="Kristiansson E."/>
            <person name="Moore E."/>
        </authorList>
    </citation>
    <scope>NUCLEOTIDE SEQUENCE [LARGE SCALE GENOMIC DNA]</scope>
    <source>
        <strain evidence="2">CCUG 67237</strain>
    </source>
</reference>
<keyword evidence="1" id="KW-0812">Transmembrane</keyword>
<comment type="caution">
    <text evidence="2">The sequence shown here is derived from an EMBL/GenBank/DDBJ whole genome shotgun (WGS) entry which is preliminary data.</text>
</comment>
<proteinExistence type="predicted"/>
<sequence length="96" mass="11460">MENLSHIERRKLEKKQFLFKILTLVSGALFFAFFALCFIGAIYCGITDNGYKLWILSMIFMSLFFFIAMFSRNKHDEFESKLTDRLELPKRKFLKD</sequence>
<keyword evidence="1" id="KW-1133">Transmembrane helix</keyword>
<name>A0AA91FNL9_FAUOS</name>
<gene>
    <name evidence="2" type="ORF">A9299_07635</name>
</gene>
<protein>
    <submittedName>
        <fullName evidence="2">Uncharacterized protein</fullName>
    </submittedName>
</protein>
<dbReference type="AlphaFoldDB" id="A0AA91FNL9"/>